<dbReference type="PANTHER" id="PTHR30283:SF4">
    <property type="entry name" value="PEROXIDE STRESS RESISTANCE PROTEIN YAAA"/>
    <property type="match status" value="1"/>
</dbReference>
<dbReference type="EMBL" id="CP063189">
    <property type="protein sequence ID" value="WCZ32736.1"/>
    <property type="molecule type" value="Genomic_DNA"/>
</dbReference>
<evidence type="ECO:0000313" key="1">
    <source>
        <dbReference type="EMBL" id="WCZ32736.1"/>
    </source>
</evidence>
<evidence type="ECO:0008006" key="3">
    <source>
        <dbReference type="Google" id="ProtNLM"/>
    </source>
</evidence>
<gene>
    <name evidence="1" type="ORF">CMASS_06510</name>
</gene>
<name>A0ABY7U7R1_9CORY</name>
<dbReference type="PANTHER" id="PTHR30283">
    <property type="entry name" value="PEROXIDE STRESS RESPONSE PROTEIN YAAA"/>
    <property type="match status" value="1"/>
</dbReference>
<dbReference type="Proteomes" id="UP001220064">
    <property type="component" value="Chromosome"/>
</dbReference>
<dbReference type="InterPro" id="IPR005583">
    <property type="entry name" value="YaaA"/>
</dbReference>
<dbReference type="NCBIfam" id="NF002546">
    <property type="entry name" value="PRK02101.2-4"/>
    <property type="match status" value="1"/>
</dbReference>
<evidence type="ECO:0000313" key="2">
    <source>
        <dbReference type="Proteomes" id="UP001220064"/>
    </source>
</evidence>
<organism evidence="1 2">
    <name type="scientific">Corynebacterium massiliense DSM 45435</name>
    <dbReference type="NCBI Taxonomy" id="1121364"/>
    <lineage>
        <taxon>Bacteria</taxon>
        <taxon>Bacillati</taxon>
        <taxon>Actinomycetota</taxon>
        <taxon>Actinomycetes</taxon>
        <taxon>Mycobacteriales</taxon>
        <taxon>Corynebacteriaceae</taxon>
        <taxon>Corynebacterium</taxon>
    </lineage>
</organism>
<protein>
    <recommendedName>
        <fullName evidence="3">Peroxide stress protein YaaA</fullName>
    </recommendedName>
</protein>
<accession>A0ABY7U7R1</accession>
<dbReference type="RefSeq" id="WP_027018487.1">
    <property type="nucleotide sequence ID" value="NZ_ATVG01000001.1"/>
</dbReference>
<reference evidence="1 2" key="1">
    <citation type="submission" date="2020-10" db="EMBL/GenBank/DDBJ databases">
        <title>Complete genome sequence of Corynebacterium massiliense DSM 45435, type strain of Corynebacterium massiliense.</title>
        <authorList>
            <person name="Busche T."/>
            <person name="Kalinowski J."/>
            <person name="Ruckert C."/>
        </authorList>
    </citation>
    <scope>NUCLEOTIDE SEQUENCE [LARGE SCALE GENOMIC DNA]</scope>
    <source>
        <strain evidence="1 2">DSM 45435</strain>
    </source>
</reference>
<keyword evidence="2" id="KW-1185">Reference proteome</keyword>
<dbReference type="Pfam" id="PF03883">
    <property type="entry name" value="H2O2_YaaD"/>
    <property type="match status" value="1"/>
</dbReference>
<proteinExistence type="predicted"/>
<sequence length="263" mass="27806">MFIVLPPSETKTHGGDGSPLNFAELSFPELTPIRKSIAADLQAFPVDAAVDALGLSEKNRAEAHANTQLFSSPTTPAIERYSGVLYDALSPAHLPDSARCRLAIGSALFGIVGAQDPIPHYRLSGNTKLPVHASAQSAAAPAAPTMKKRWGRSITQALQSLQEAGELIVDLRSGAYRNLGTVPGAVTVRVESVRPDGTRKVVSHFNKHYKGLLARELALAPGADAARNAHDVAELARAAGFEIEEQVNSDTTSGDDSELTLVV</sequence>